<proteinExistence type="inferred from homology"/>
<keyword evidence="1" id="KW-1134">Transmembrane beta strand</keyword>
<dbReference type="Gene3D" id="2.60.40.1930">
    <property type="match status" value="1"/>
</dbReference>
<dbReference type="EMBL" id="FOFB01000019">
    <property type="protein sequence ID" value="SEQ94170.1"/>
    <property type="molecule type" value="Genomic_DNA"/>
</dbReference>
<feature type="domain" description="TonB-dependent receptor plug" evidence="2">
    <location>
        <begin position="676"/>
        <end position="761"/>
    </location>
</feature>
<organism evidence="3 4">
    <name type="scientific">Neolewinella agarilytica</name>
    <dbReference type="NCBI Taxonomy" id="478744"/>
    <lineage>
        <taxon>Bacteria</taxon>
        <taxon>Pseudomonadati</taxon>
        <taxon>Bacteroidota</taxon>
        <taxon>Saprospiria</taxon>
        <taxon>Saprospirales</taxon>
        <taxon>Lewinellaceae</taxon>
        <taxon>Neolewinella</taxon>
    </lineage>
</organism>
<comment type="similarity">
    <text evidence="1">Belongs to the TonB-dependent receptor family.</text>
</comment>
<protein>
    <submittedName>
        <fullName evidence="3">TonB-dependent Receptor Plug Domain</fullName>
    </submittedName>
</protein>
<dbReference type="SUPFAM" id="SSF56935">
    <property type="entry name" value="Porins"/>
    <property type="match status" value="1"/>
</dbReference>
<dbReference type="GO" id="GO:0009279">
    <property type="term" value="C:cell outer membrane"/>
    <property type="evidence" value="ECO:0007669"/>
    <property type="project" value="UniProtKB-SubCell"/>
</dbReference>
<keyword evidence="1" id="KW-0813">Transport</keyword>
<name>A0A1H9K510_9BACT</name>
<evidence type="ECO:0000313" key="3">
    <source>
        <dbReference type="EMBL" id="SEQ94170.1"/>
    </source>
</evidence>
<dbReference type="STRING" id="478744.SAMN05444359_11992"/>
<dbReference type="AlphaFoldDB" id="A0A1H9K510"/>
<accession>A0A1H9K510</accession>
<keyword evidence="1" id="KW-0998">Cell outer membrane</keyword>
<evidence type="ECO:0000259" key="2">
    <source>
        <dbReference type="Pfam" id="PF07715"/>
    </source>
</evidence>
<dbReference type="InterPro" id="IPR037066">
    <property type="entry name" value="Plug_dom_sf"/>
</dbReference>
<gene>
    <name evidence="3" type="ORF">SAMN05444359_11992</name>
</gene>
<keyword evidence="1" id="KW-0472">Membrane</keyword>
<dbReference type="Pfam" id="PF07715">
    <property type="entry name" value="Plug"/>
    <property type="match status" value="1"/>
</dbReference>
<dbReference type="InterPro" id="IPR039426">
    <property type="entry name" value="TonB-dep_rcpt-like"/>
</dbReference>
<evidence type="ECO:0000256" key="1">
    <source>
        <dbReference type="PROSITE-ProRule" id="PRU01360"/>
    </source>
</evidence>
<dbReference type="InterPro" id="IPR012910">
    <property type="entry name" value="Plug_dom"/>
</dbReference>
<dbReference type="Gene3D" id="2.170.130.10">
    <property type="entry name" value="TonB-dependent receptor, plug domain"/>
    <property type="match status" value="1"/>
</dbReference>
<keyword evidence="4" id="KW-1185">Reference proteome</keyword>
<keyword evidence="1" id="KW-0812">Transmembrane</keyword>
<reference evidence="4" key="1">
    <citation type="submission" date="2016-10" db="EMBL/GenBank/DDBJ databases">
        <authorList>
            <person name="Varghese N."/>
            <person name="Submissions S."/>
        </authorList>
    </citation>
    <scope>NUCLEOTIDE SEQUENCE [LARGE SCALE GENOMIC DNA]</scope>
    <source>
        <strain evidence="4">DSM 24740</strain>
    </source>
</reference>
<dbReference type="Proteomes" id="UP000199021">
    <property type="component" value="Unassembled WGS sequence"/>
</dbReference>
<dbReference type="PROSITE" id="PS52016">
    <property type="entry name" value="TONB_DEPENDENT_REC_3"/>
    <property type="match status" value="1"/>
</dbReference>
<comment type="subcellular location">
    <subcellularLocation>
        <location evidence="1">Cell outer membrane</location>
        <topology evidence="1">Multi-pass membrane protein</topology>
    </subcellularLocation>
</comment>
<evidence type="ECO:0000313" key="4">
    <source>
        <dbReference type="Proteomes" id="UP000199021"/>
    </source>
</evidence>
<dbReference type="InParanoid" id="A0A1H9K510"/>
<sequence length="865" mass="95871">MVLPANASLLERRGTGIFIAIYPKLLQNPFYMSKYLFLALLFLLGPGLLAQASFSKLLDNYYRSYFPEKIFVHTDKSVYAGGETILAAVYLVDGRYHLPDSVSKTIYLELHDAQEETVSRKQIYAFDGHTSGSISLPANILPGYYQLTAYTSYQRNSGVNTLFRKAIKIVGGLKESGGIVAPAEDIVPLNEALAVNDNISLRFFAEGGDCVAGIPCRVAFVAETANGEPLAIEASLLDGEGKIEDSVFTETTGIGTFTYTPVAGKSYRVVPDGTPKAFELPEALASGIHLGVEVATDTVRLHLATNTETGLEDATLLLHLRGVNIFTQAIPEESTELNIMLPVPALPAGVIVATVFDGAGQPVAERLFFVPPARSELFVQPSAERYDFRAPAKIQLAAPYRDAAADSLAESRISLSILPRASTGGPKGDDIRTWLLLNSDIDRPVQHAPELLFAGDEAERARRTDEFLLTRAWRRFRWPDLGLLDDFKPDYLLEPGLYLRGRMTKLENENVARPGKLFLTRMENGFTAQTMSDEEGYFAFGPIIVFDTFPVMIQGRFKFGKKNRNNPDIDLEDNSNVNLKRVELDPVILPPLTAMDMRSPAIKEEESEEEENDYAEISRKALTVARTYDSLIIDLDVVDITAARIDQEEEVRQERSKLYGGQPDTRIVVADNPRIRTAVNILDLLRGLPGVQLTKNVDNEDIIVIRGNSGINGPVEPLYFLDGVETRFERLVNMPVRIIEFIDVVKGPRAVGLGAPPTGGAIVAYTYQDERGRLKEAGLLETEFQGYQKVREFATFDASLPENRNRPDLRTTLYWVADLRTNKRGRVDVDFVTSDQRGLFTVIAQGLRKDGTPFFGSCEFRVGEE</sequence>
<dbReference type="OrthoDB" id="679547at2"/>
<keyword evidence="3" id="KW-0675">Receptor</keyword>